<feature type="chain" id="PRO_5045770076" evidence="1">
    <location>
        <begin position="26"/>
        <end position="226"/>
    </location>
</feature>
<keyword evidence="1" id="KW-0732">Signal</keyword>
<evidence type="ECO:0000256" key="1">
    <source>
        <dbReference type="SAM" id="SignalP"/>
    </source>
</evidence>
<gene>
    <name evidence="2" type="ORF">ACFOSB_10535</name>
</gene>
<proteinExistence type="predicted"/>
<accession>A0ABV7ZB13</accession>
<keyword evidence="3" id="KW-1185">Reference proteome</keyword>
<sequence>MTVIHLAFKAAVALCGLLGVVQASAPAPASPSSAVLDGLRGHLATFTPVSGETSLLAVARQEALDWTAFQNLFTTQVTGAAYLDWRGHTATTTASVFTTLRAATYAAGARTLLVVNREWCSAGSCQTRTAFGWLEPGGLEVVKDTTVIPLLRDVDFYPGSVPACLKGVTLSVTYVPARTGGTLSAMAVAPRAAQQACAKAGITPEAVTRPLNLNWTPGVGKFRKAW</sequence>
<evidence type="ECO:0000313" key="2">
    <source>
        <dbReference type="EMBL" id="MFC3833296.1"/>
    </source>
</evidence>
<protein>
    <submittedName>
        <fullName evidence="2">Uncharacterized protein</fullName>
    </submittedName>
</protein>
<reference evidence="3" key="1">
    <citation type="journal article" date="2019" name="Int. J. Syst. Evol. Microbiol.">
        <title>The Global Catalogue of Microorganisms (GCM) 10K type strain sequencing project: providing services to taxonomists for standard genome sequencing and annotation.</title>
        <authorList>
            <consortium name="The Broad Institute Genomics Platform"/>
            <consortium name="The Broad Institute Genome Sequencing Center for Infectious Disease"/>
            <person name="Wu L."/>
            <person name="Ma J."/>
        </authorList>
    </citation>
    <scope>NUCLEOTIDE SEQUENCE [LARGE SCALE GENOMIC DNA]</scope>
    <source>
        <strain evidence="3">CCTCC AB 2017081</strain>
    </source>
</reference>
<name>A0ABV7ZB13_9DEIO</name>
<evidence type="ECO:0000313" key="3">
    <source>
        <dbReference type="Proteomes" id="UP001595803"/>
    </source>
</evidence>
<feature type="signal peptide" evidence="1">
    <location>
        <begin position="1"/>
        <end position="25"/>
    </location>
</feature>
<dbReference type="EMBL" id="JBHRZG010000010">
    <property type="protein sequence ID" value="MFC3833296.1"/>
    <property type="molecule type" value="Genomic_DNA"/>
</dbReference>
<dbReference type="RefSeq" id="WP_295823280.1">
    <property type="nucleotide sequence ID" value="NZ_JBHRZG010000010.1"/>
</dbReference>
<dbReference type="Proteomes" id="UP001595803">
    <property type="component" value="Unassembled WGS sequence"/>
</dbReference>
<comment type="caution">
    <text evidence="2">The sequence shown here is derived from an EMBL/GenBank/DDBJ whole genome shotgun (WGS) entry which is preliminary data.</text>
</comment>
<organism evidence="2 3">
    <name type="scientific">Deinococcus rufus</name>
    <dbReference type="NCBI Taxonomy" id="2136097"/>
    <lineage>
        <taxon>Bacteria</taxon>
        <taxon>Thermotogati</taxon>
        <taxon>Deinococcota</taxon>
        <taxon>Deinococci</taxon>
        <taxon>Deinococcales</taxon>
        <taxon>Deinococcaceae</taxon>
        <taxon>Deinococcus</taxon>
    </lineage>
</organism>